<feature type="domain" description="Beta-ketoacyl-[acyl-carrier-protein] synthase III C-terminal" evidence="4">
    <location>
        <begin position="247"/>
        <end position="336"/>
    </location>
</feature>
<dbReference type="PANTHER" id="PTHR34069:SF2">
    <property type="entry name" value="BETA-KETOACYL-[ACYL-CARRIER-PROTEIN] SYNTHASE III"/>
    <property type="match status" value="1"/>
</dbReference>
<dbReference type="PANTHER" id="PTHR34069">
    <property type="entry name" value="3-OXOACYL-[ACYL-CARRIER-PROTEIN] SYNTHASE 3"/>
    <property type="match status" value="1"/>
</dbReference>
<dbReference type="KEGG" id="salw:CP975_33695"/>
<evidence type="ECO:0000256" key="2">
    <source>
        <dbReference type="ARBA" id="ARBA00022679"/>
    </source>
</evidence>
<keyword evidence="2" id="KW-0808">Transferase</keyword>
<evidence type="ECO:0000256" key="3">
    <source>
        <dbReference type="ARBA" id="ARBA00023315"/>
    </source>
</evidence>
<dbReference type="InterPro" id="IPR013747">
    <property type="entry name" value="ACP_syn_III_C"/>
</dbReference>
<dbReference type="CDD" id="cd00830">
    <property type="entry name" value="KAS_III"/>
    <property type="match status" value="1"/>
</dbReference>
<dbReference type="GO" id="GO:0006633">
    <property type="term" value="P:fatty acid biosynthetic process"/>
    <property type="evidence" value="ECO:0007669"/>
    <property type="project" value="InterPro"/>
</dbReference>
<proteinExistence type="predicted"/>
<reference evidence="7 8" key="2">
    <citation type="submission" date="2017-09" db="EMBL/GenBank/DDBJ databases">
        <authorList>
            <person name="Lee N."/>
            <person name="Cho B.-K."/>
        </authorList>
    </citation>
    <scope>NUCLEOTIDE SEQUENCE [LARGE SCALE GENOMIC DNA]</scope>
    <source>
        <strain evidence="7 8">ATCC 12461</strain>
    </source>
</reference>
<dbReference type="GO" id="GO:0004315">
    <property type="term" value="F:3-oxoacyl-[acyl-carrier-protein] synthase activity"/>
    <property type="evidence" value="ECO:0007669"/>
    <property type="project" value="InterPro"/>
</dbReference>
<evidence type="ECO:0000256" key="1">
    <source>
        <dbReference type="ARBA" id="ARBA00022490"/>
    </source>
</evidence>
<accession>A0A0D3RJU5</accession>
<dbReference type="GO" id="GO:0044550">
    <property type="term" value="P:secondary metabolite biosynthetic process"/>
    <property type="evidence" value="ECO:0007669"/>
    <property type="project" value="TreeGrafter"/>
</dbReference>
<reference evidence="6" key="1">
    <citation type="journal article" date="2015" name="Angew. Chem. Int. Ed. Engl.">
        <title>Insights into the pamamycin biosynthesis.</title>
        <authorList>
            <person name="Rebets Y."/>
            <person name="Brotz E."/>
            <person name="Manderscheid N."/>
            <person name="Tokovenko B."/>
            <person name="Myronovskyi M."/>
            <person name="Metz P."/>
            <person name="Petzke L."/>
            <person name="Luzhetskyy A."/>
        </authorList>
    </citation>
    <scope>NUCLEOTIDE SEQUENCE</scope>
    <source>
        <strain evidence="6">DSM 40043</strain>
    </source>
</reference>
<dbReference type="Gene3D" id="3.40.47.10">
    <property type="match status" value="2"/>
</dbReference>
<dbReference type="InterPro" id="IPR016039">
    <property type="entry name" value="Thiolase-like"/>
</dbReference>
<keyword evidence="8" id="KW-1185">Reference proteome</keyword>
<keyword evidence="1" id="KW-0963">Cytoplasm</keyword>
<dbReference type="InterPro" id="IPR013751">
    <property type="entry name" value="ACP_syn_III_N"/>
</dbReference>
<dbReference type="EMBL" id="CP023695">
    <property type="protein sequence ID" value="QEV21816.1"/>
    <property type="molecule type" value="Genomic_DNA"/>
</dbReference>
<protein>
    <submittedName>
        <fullName evidence="7">Ketoacyl-ACP synthase III</fullName>
    </submittedName>
    <submittedName>
        <fullName evidence="6">Ketoacyl-acyl carrier protein synthase III</fullName>
    </submittedName>
</protein>
<dbReference type="Pfam" id="PF08545">
    <property type="entry name" value="ACP_syn_III"/>
    <property type="match status" value="1"/>
</dbReference>
<evidence type="ECO:0000259" key="5">
    <source>
        <dbReference type="Pfam" id="PF08545"/>
    </source>
</evidence>
<dbReference type="AlphaFoldDB" id="A0A0D3RJU5"/>
<dbReference type="EMBL" id="KM923741">
    <property type="protein sequence ID" value="AJS09389.1"/>
    <property type="molecule type" value="Genomic_DNA"/>
</dbReference>
<dbReference type="Pfam" id="PF08541">
    <property type="entry name" value="ACP_syn_III_C"/>
    <property type="match status" value="1"/>
</dbReference>
<name>A0A0D3RJU5_STRAD</name>
<gene>
    <name evidence="6" type="primary">pamK</name>
    <name evidence="7" type="ORF">CP975_33695</name>
    <name evidence="6" type="ORF">SALB_00474</name>
</gene>
<evidence type="ECO:0000313" key="7">
    <source>
        <dbReference type="EMBL" id="QEV21816.1"/>
    </source>
</evidence>
<evidence type="ECO:0000313" key="6">
    <source>
        <dbReference type="EMBL" id="AJS09389.1"/>
    </source>
</evidence>
<evidence type="ECO:0000259" key="4">
    <source>
        <dbReference type="Pfam" id="PF08541"/>
    </source>
</evidence>
<dbReference type="Proteomes" id="UP000326553">
    <property type="component" value="Chromosome"/>
</dbReference>
<sequence>MQPNADATSFSSMTTGLHGIWEDAGIRFTGFGHYFGSEEIHNHGVENATTSHVEDRVIGGVGVRTRYRANDDETPVFMAAQASRQALEQAGVDADDIDVMVVSHWTDRNYVHEVGALTAAELGMKGSMAFEVCGSCAGFIQAVHTAASFLTAPTGYRKALVATTERVTRRVRPGSKGSMLVSDGAGACVLEATPGGSPGLIDSVFHTDGSLAHMSAASGDKGWVKSHPDLNDVALAHISDTVEEILGRNKLAIGDIDWLIPHSGTEPLAKGIQHNLGADPARVLTNLAFRGNVSSASIPTTVSELRERGVVKPGDLVLSPSIGGGVWCWGSLLYRI</sequence>
<organism evidence="6">
    <name type="scientific">Streptomyces alboniger</name>
    <dbReference type="NCBI Taxonomy" id="132473"/>
    <lineage>
        <taxon>Bacteria</taxon>
        <taxon>Bacillati</taxon>
        <taxon>Actinomycetota</taxon>
        <taxon>Actinomycetes</taxon>
        <taxon>Kitasatosporales</taxon>
        <taxon>Streptomycetaceae</taxon>
        <taxon>Streptomyces</taxon>
        <taxon>Streptomyces aurantiacus group</taxon>
    </lineage>
</organism>
<dbReference type="SUPFAM" id="SSF53901">
    <property type="entry name" value="Thiolase-like"/>
    <property type="match status" value="1"/>
</dbReference>
<dbReference type="OrthoDB" id="9815506at2"/>
<feature type="domain" description="Beta-ketoacyl-[acyl-carrier-protein] synthase III N-terminal" evidence="5">
    <location>
        <begin position="130"/>
        <end position="209"/>
    </location>
</feature>
<keyword evidence="3" id="KW-0012">Acyltransferase</keyword>
<evidence type="ECO:0000313" key="8">
    <source>
        <dbReference type="Proteomes" id="UP000326553"/>
    </source>
</evidence>